<keyword evidence="1" id="KW-1133">Transmembrane helix</keyword>
<dbReference type="AlphaFoldDB" id="A0A382V7K0"/>
<proteinExistence type="predicted"/>
<feature type="non-terminal residue" evidence="2">
    <location>
        <position position="1"/>
    </location>
</feature>
<protein>
    <submittedName>
        <fullName evidence="2">Uncharacterized protein</fullName>
    </submittedName>
</protein>
<keyword evidence="1" id="KW-0472">Membrane</keyword>
<gene>
    <name evidence="2" type="ORF">METZ01_LOCUS395317</name>
</gene>
<feature type="transmembrane region" description="Helical" evidence="1">
    <location>
        <begin position="50"/>
        <end position="69"/>
    </location>
</feature>
<feature type="non-terminal residue" evidence="2">
    <location>
        <position position="176"/>
    </location>
</feature>
<organism evidence="2">
    <name type="scientific">marine metagenome</name>
    <dbReference type="NCBI Taxonomy" id="408172"/>
    <lineage>
        <taxon>unclassified sequences</taxon>
        <taxon>metagenomes</taxon>
        <taxon>ecological metagenomes</taxon>
    </lineage>
</organism>
<sequence length="176" mass="18475">VKSIRLLHTSLLGLLGGVLGWSLLQSGFNIFDALSTKVFPELNSNWINEFNYEGALIGLGLGLVLQARASILNHHDLMGVLFKMFIGAFLGAIFGLICFGIGNLLIAGQISPSIGRITSWTLLGLSITGTSELFCSASGFSGPRIISGGIGGTIGGGIFELLLQYHLTGTEHLAGL</sequence>
<name>A0A382V7K0_9ZZZZ</name>
<accession>A0A382V7K0</accession>
<dbReference type="EMBL" id="UINC01149782">
    <property type="protein sequence ID" value="SVD42463.1"/>
    <property type="molecule type" value="Genomic_DNA"/>
</dbReference>
<evidence type="ECO:0000256" key="1">
    <source>
        <dbReference type="SAM" id="Phobius"/>
    </source>
</evidence>
<feature type="transmembrane region" description="Helical" evidence="1">
    <location>
        <begin position="81"/>
        <end position="106"/>
    </location>
</feature>
<evidence type="ECO:0000313" key="2">
    <source>
        <dbReference type="EMBL" id="SVD42463.1"/>
    </source>
</evidence>
<keyword evidence="1" id="KW-0812">Transmembrane</keyword>
<reference evidence="2" key="1">
    <citation type="submission" date="2018-05" db="EMBL/GenBank/DDBJ databases">
        <authorList>
            <person name="Lanie J.A."/>
            <person name="Ng W.-L."/>
            <person name="Kazmierczak K.M."/>
            <person name="Andrzejewski T.M."/>
            <person name="Davidsen T.M."/>
            <person name="Wayne K.J."/>
            <person name="Tettelin H."/>
            <person name="Glass J.I."/>
            <person name="Rusch D."/>
            <person name="Podicherti R."/>
            <person name="Tsui H.-C.T."/>
            <person name="Winkler M.E."/>
        </authorList>
    </citation>
    <scope>NUCLEOTIDE SEQUENCE</scope>
</reference>